<accession>A0ABV6HBL2</accession>
<dbReference type="EMBL" id="JBHLWV010000028">
    <property type="protein sequence ID" value="MFC0316272.1"/>
    <property type="molecule type" value="Genomic_DNA"/>
</dbReference>
<dbReference type="RefSeq" id="WP_382365804.1">
    <property type="nucleotide sequence ID" value="NZ_JBHLWV010000028.1"/>
</dbReference>
<proteinExistence type="predicted"/>
<dbReference type="Pfam" id="PF10604">
    <property type="entry name" value="Polyketide_cyc2"/>
    <property type="match status" value="1"/>
</dbReference>
<evidence type="ECO:0000313" key="1">
    <source>
        <dbReference type="EMBL" id="MFC0316272.1"/>
    </source>
</evidence>
<dbReference type="Proteomes" id="UP001589783">
    <property type="component" value="Unassembled WGS sequence"/>
</dbReference>
<protein>
    <submittedName>
        <fullName evidence="1">SRPBCC family protein</fullName>
    </submittedName>
</protein>
<dbReference type="InterPro" id="IPR019587">
    <property type="entry name" value="Polyketide_cyclase/dehydratase"/>
</dbReference>
<dbReference type="InterPro" id="IPR023393">
    <property type="entry name" value="START-like_dom_sf"/>
</dbReference>
<dbReference type="SUPFAM" id="SSF55961">
    <property type="entry name" value="Bet v1-like"/>
    <property type="match status" value="1"/>
</dbReference>
<organism evidence="1 2">
    <name type="scientific">Gordonia phosphorivorans</name>
    <dbReference type="NCBI Taxonomy" id="1056982"/>
    <lineage>
        <taxon>Bacteria</taxon>
        <taxon>Bacillati</taxon>
        <taxon>Actinomycetota</taxon>
        <taxon>Actinomycetes</taxon>
        <taxon>Mycobacteriales</taxon>
        <taxon>Gordoniaceae</taxon>
        <taxon>Gordonia</taxon>
    </lineage>
</organism>
<comment type="caution">
    <text evidence="1">The sequence shown here is derived from an EMBL/GenBank/DDBJ whole genome shotgun (WGS) entry which is preliminary data.</text>
</comment>
<dbReference type="CDD" id="cd07812">
    <property type="entry name" value="SRPBCC"/>
    <property type="match status" value="1"/>
</dbReference>
<evidence type="ECO:0000313" key="2">
    <source>
        <dbReference type="Proteomes" id="UP001589783"/>
    </source>
</evidence>
<reference evidence="1 2" key="1">
    <citation type="submission" date="2024-09" db="EMBL/GenBank/DDBJ databases">
        <authorList>
            <person name="Sun Q."/>
            <person name="Mori K."/>
        </authorList>
    </citation>
    <scope>NUCLEOTIDE SEQUENCE [LARGE SCALE GENOMIC DNA]</scope>
    <source>
        <strain evidence="1 2">CCM 7957</strain>
    </source>
</reference>
<dbReference type="Gene3D" id="3.30.530.20">
    <property type="match status" value="1"/>
</dbReference>
<sequence>MRLRDNPIIEVSRKLDCTPERAWELVTDITLPTSADGELFAAEWLDDADAVAVGARFVGHNRNDTLGEWSTTSVITEVEDGRRWVWSVGPEDAQPWAVWGFEVEPAREGSIVRQWARFGAGDSPLRGFIDAQPEKEARIISGRMAVWQAGMEANLDVVAAAIA</sequence>
<name>A0ABV6HBL2_9ACTN</name>
<keyword evidence="2" id="KW-1185">Reference proteome</keyword>
<gene>
    <name evidence="1" type="ORF">ACFFJD_15605</name>
</gene>